<evidence type="ECO:0000313" key="1">
    <source>
        <dbReference type="EMBL" id="KAF2667869.1"/>
    </source>
</evidence>
<name>A0A6A6U6I5_9PEZI</name>
<organism evidence="1 2">
    <name type="scientific">Microthyrium microscopicum</name>
    <dbReference type="NCBI Taxonomy" id="703497"/>
    <lineage>
        <taxon>Eukaryota</taxon>
        <taxon>Fungi</taxon>
        <taxon>Dikarya</taxon>
        <taxon>Ascomycota</taxon>
        <taxon>Pezizomycotina</taxon>
        <taxon>Dothideomycetes</taxon>
        <taxon>Dothideomycetes incertae sedis</taxon>
        <taxon>Microthyriales</taxon>
        <taxon>Microthyriaceae</taxon>
        <taxon>Microthyrium</taxon>
    </lineage>
</organism>
<evidence type="ECO:0000313" key="2">
    <source>
        <dbReference type="Proteomes" id="UP000799302"/>
    </source>
</evidence>
<gene>
    <name evidence="1" type="ORF">BT63DRAFT_457170</name>
</gene>
<reference evidence="1" key="1">
    <citation type="journal article" date="2020" name="Stud. Mycol.">
        <title>101 Dothideomycetes genomes: a test case for predicting lifestyles and emergence of pathogens.</title>
        <authorList>
            <person name="Haridas S."/>
            <person name="Albert R."/>
            <person name="Binder M."/>
            <person name="Bloem J."/>
            <person name="Labutti K."/>
            <person name="Salamov A."/>
            <person name="Andreopoulos B."/>
            <person name="Baker S."/>
            <person name="Barry K."/>
            <person name="Bills G."/>
            <person name="Bluhm B."/>
            <person name="Cannon C."/>
            <person name="Castanera R."/>
            <person name="Culley D."/>
            <person name="Daum C."/>
            <person name="Ezra D."/>
            <person name="Gonzalez J."/>
            <person name="Henrissat B."/>
            <person name="Kuo A."/>
            <person name="Liang C."/>
            <person name="Lipzen A."/>
            <person name="Lutzoni F."/>
            <person name="Magnuson J."/>
            <person name="Mondo S."/>
            <person name="Nolan M."/>
            <person name="Ohm R."/>
            <person name="Pangilinan J."/>
            <person name="Park H.-J."/>
            <person name="Ramirez L."/>
            <person name="Alfaro M."/>
            <person name="Sun H."/>
            <person name="Tritt A."/>
            <person name="Yoshinaga Y."/>
            <person name="Zwiers L.-H."/>
            <person name="Turgeon B."/>
            <person name="Goodwin S."/>
            <person name="Spatafora J."/>
            <person name="Crous P."/>
            <person name="Grigoriev I."/>
        </authorList>
    </citation>
    <scope>NUCLEOTIDE SEQUENCE</scope>
    <source>
        <strain evidence="1">CBS 115976</strain>
    </source>
</reference>
<dbReference type="AlphaFoldDB" id="A0A6A6U6I5"/>
<dbReference type="Proteomes" id="UP000799302">
    <property type="component" value="Unassembled WGS sequence"/>
</dbReference>
<keyword evidence="2" id="KW-1185">Reference proteome</keyword>
<protein>
    <submittedName>
        <fullName evidence="1">Uncharacterized protein</fullName>
    </submittedName>
</protein>
<proteinExistence type="predicted"/>
<dbReference type="EMBL" id="MU004237">
    <property type="protein sequence ID" value="KAF2667869.1"/>
    <property type="molecule type" value="Genomic_DNA"/>
</dbReference>
<accession>A0A6A6U6I5</accession>
<sequence>MLQVSTNICLSTTAIMIMTLCNYPRYLDMRPGPILEVSLSLASDGFLHRLTGFSWHLPLNGQYHSLISRSEALRSSSSYSPLSLSSLLLTVFRLTSFSSIRRNFKSNVLSRTSSRHQHHSQPSSVLLPSAVCVESSKATTSYKLHLVVSVCPLVTFSQL</sequence>